<evidence type="ECO:0000256" key="1">
    <source>
        <dbReference type="SAM" id="SignalP"/>
    </source>
</evidence>
<sequence>MDTSTSNRITRLTTALTAASVLLVAGPQAADAAGPDRVTVDLHEVHTDEFASDACGTEVVLTITGSAEFTLWRNDQGLVERELDRFPGAFVSWTAPETEKSVKTRADLVSHWDYGTGAVLGGPVTYTFQGMFFHLPGGSSAFAGREVSVGVVDSFDNGVPGVENGTLVSLVGHAPEDFDFIEALCGLLT</sequence>
<feature type="signal peptide" evidence="1">
    <location>
        <begin position="1"/>
        <end position="32"/>
    </location>
</feature>
<proteinExistence type="predicted"/>
<feature type="chain" id="PRO_5020934997" evidence="1">
    <location>
        <begin position="33"/>
        <end position="189"/>
    </location>
</feature>
<evidence type="ECO:0000313" key="3">
    <source>
        <dbReference type="Proteomes" id="UP000295198"/>
    </source>
</evidence>
<comment type="caution">
    <text evidence="2">The sequence shown here is derived from an EMBL/GenBank/DDBJ whole genome shotgun (WGS) entry which is preliminary data.</text>
</comment>
<name>A0A4Q4Z598_9ACTN</name>
<keyword evidence="3" id="KW-1185">Reference proteome</keyword>
<dbReference type="RefSeq" id="WP_134720681.1">
    <property type="nucleotide sequence ID" value="NZ_SDKM01000051.1"/>
</dbReference>
<accession>A0A4Q4Z598</accession>
<dbReference type="EMBL" id="SDKM01000051">
    <property type="protein sequence ID" value="RYP82201.1"/>
    <property type="molecule type" value="Genomic_DNA"/>
</dbReference>
<reference evidence="2 3" key="1">
    <citation type="submission" date="2019-01" db="EMBL/GenBank/DDBJ databases">
        <title>Nocardioides guangzhouensis sp. nov., an actinobacterium isolated from soil.</title>
        <authorList>
            <person name="Fu Y."/>
            <person name="Cai Y."/>
            <person name="Lin Z."/>
            <person name="Chen P."/>
        </authorList>
    </citation>
    <scope>NUCLEOTIDE SEQUENCE [LARGE SCALE GENOMIC DNA]</scope>
    <source>
        <strain evidence="2 3">130</strain>
    </source>
</reference>
<organism evidence="2 3">
    <name type="scientific">Nocardioides guangzhouensis</name>
    <dbReference type="NCBI Taxonomy" id="2497878"/>
    <lineage>
        <taxon>Bacteria</taxon>
        <taxon>Bacillati</taxon>
        <taxon>Actinomycetota</taxon>
        <taxon>Actinomycetes</taxon>
        <taxon>Propionibacteriales</taxon>
        <taxon>Nocardioidaceae</taxon>
        <taxon>Nocardioides</taxon>
    </lineage>
</organism>
<evidence type="ECO:0000313" key="2">
    <source>
        <dbReference type="EMBL" id="RYP82201.1"/>
    </source>
</evidence>
<dbReference type="AlphaFoldDB" id="A0A4Q4Z598"/>
<keyword evidence="1" id="KW-0732">Signal</keyword>
<protein>
    <submittedName>
        <fullName evidence="2">Uncharacterized protein</fullName>
    </submittedName>
</protein>
<dbReference type="Proteomes" id="UP000295198">
    <property type="component" value="Unassembled WGS sequence"/>
</dbReference>
<gene>
    <name evidence="2" type="ORF">EKO23_22250</name>
</gene>